<organism evidence="1 2">
    <name type="scientific">Natronoglycomyces albus</name>
    <dbReference type="NCBI Taxonomy" id="2811108"/>
    <lineage>
        <taxon>Bacteria</taxon>
        <taxon>Bacillati</taxon>
        <taxon>Actinomycetota</taxon>
        <taxon>Actinomycetes</taxon>
        <taxon>Glycomycetales</taxon>
        <taxon>Glycomycetaceae</taxon>
        <taxon>Natronoglycomyces</taxon>
    </lineage>
</organism>
<dbReference type="RefSeq" id="WP_213172183.1">
    <property type="nucleotide sequence ID" value="NZ_CP070496.1"/>
</dbReference>
<dbReference type="AlphaFoldDB" id="A0A895XR30"/>
<evidence type="ECO:0000313" key="2">
    <source>
        <dbReference type="Proteomes" id="UP000662939"/>
    </source>
</evidence>
<proteinExistence type="predicted"/>
<dbReference type="InterPro" id="IPR029063">
    <property type="entry name" value="SAM-dependent_MTases_sf"/>
</dbReference>
<dbReference type="SUPFAM" id="SSF53335">
    <property type="entry name" value="S-adenosyl-L-methionine-dependent methyltransferases"/>
    <property type="match status" value="1"/>
</dbReference>
<dbReference type="EMBL" id="CP070496">
    <property type="protein sequence ID" value="QSB06172.1"/>
    <property type="molecule type" value="Genomic_DNA"/>
</dbReference>
<sequence>MRTDYTQVFQDPVAVAKYAENTYAPGSFSSIVSRRQEKWLRGFVRSAFPLAPVHHDFACGTGRAMRMIENEVVASHGYDTSEAMLAKARQLDSPGALHLIGESGPLPRRESIVGEHSDRAALVTAFRILLNVDATVRDRVMKFAAEMLPDASSGFLILENHGNAASLRHLRAVFGRLDTRDWFSELSHACVRDLLDRHDFELVALQGFTMVTQGCYRNAPLAWMSRAVDRVATSSSLLSRLATDVMYVARRKA</sequence>
<evidence type="ECO:0000313" key="1">
    <source>
        <dbReference type="EMBL" id="QSB06172.1"/>
    </source>
</evidence>
<dbReference type="Proteomes" id="UP000662939">
    <property type="component" value="Chromosome"/>
</dbReference>
<protein>
    <recommendedName>
        <fullName evidence="3">Methyltransferase domain-containing protein</fullName>
    </recommendedName>
</protein>
<reference evidence="1" key="1">
    <citation type="submission" date="2021-02" db="EMBL/GenBank/DDBJ databases">
        <title>Natronoglycomyces albus gen. nov., sp. nov, a haloalkaliphilic actinobacterium from a soda solonchak soil.</title>
        <authorList>
            <person name="Sorokin D.Y."/>
            <person name="Khijniak T.V."/>
            <person name="Zakharycheva A.P."/>
            <person name="Boueva O.V."/>
            <person name="Ariskina E.V."/>
            <person name="Hahnke R.L."/>
            <person name="Bunk B."/>
            <person name="Sproer C."/>
            <person name="Schumann P."/>
            <person name="Evtushenko L.I."/>
            <person name="Kublanov I.V."/>
        </authorList>
    </citation>
    <scope>NUCLEOTIDE SEQUENCE</scope>
    <source>
        <strain evidence="1">DSM 106290</strain>
    </source>
</reference>
<dbReference type="Gene3D" id="3.40.50.150">
    <property type="entry name" value="Vaccinia Virus protein VP39"/>
    <property type="match status" value="1"/>
</dbReference>
<gene>
    <name evidence="1" type="ORF">JQS30_04470</name>
</gene>
<keyword evidence="2" id="KW-1185">Reference proteome</keyword>
<name>A0A895XR30_9ACTN</name>
<accession>A0A895XR30</accession>
<evidence type="ECO:0008006" key="3">
    <source>
        <dbReference type="Google" id="ProtNLM"/>
    </source>
</evidence>
<dbReference type="KEGG" id="nav:JQS30_04470"/>